<proteinExistence type="inferred from homology"/>
<dbReference type="InterPro" id="IPR000706">
    <property type="entry name" value="AGPR_type-1"/>
</dbReference>
<comment type="caution">
    <text evidence="8">The sequence shown here is derived from an EMBL/GenBank/DDBJ whole genome shotgun (WGS) entry which is preliminary data.</text>
</comment>
<sequence length="325" mass="35716">MISIGIIGGSGYTAGELIRILMFHPNAQLDFIYSTTNAGKPLSIAHHDLMGDIEMNFTDTINPNVDVLFLCLGHGKSISFLENNKFSDATKIIDLGNDFRLIKDKEFNGKSFVYGLPEINKTAIKSANYIANPGCFATAIQLALLPLASHGLLNDDVHINATTGSTGAGVSLSPTSHFSWRNNNMSHYKAFNHQHLGEINQSVNQLQADFNDELIFVPNRGNFTRGIFATLYTTTEESLEDLVVKYEAFYADQPFVTVTTTDINMKQVVQTNKCIISLMKKGRRVLITSVIDNLVKGASGQAVQNMNLMFGLEETTGLHLKPSGF</sequence>
<dbReference type="GO" id="GO:0006526">
    <property type="term" value="P:L-arginine biosynthetic process"/>
    <property type="evidence" value="ECO:0007669"/>
    <property type="project" value="UniProtKB-UniRule"/>
</dbReference>
<keyword evidence="1 5" id="KW-0055">Arginine biosynthesis</keyword>
<dbReference type="InterPro" id="IPR000534">
    <property type="entry name" value="Semialdehyde_DH_NAD-bd"/>
</dbReference>
<keyword evidence="4 5" id="KW-0560">Oxidoreductase</keyword>
<protein>
    <recommendedName>
        <fullName evidence="5">N-acetyl-gamma-glutamyl-phosphate reductase</fullName>
        <shortName evidence="5">AGPR</shortName>
        <ecNumber evidence="5">1.2.1.38</ecNumber>
    </recommendedName>
    <alternativeName>
        <fullName evidence="5">N-acetyl-glutamate semialdehyde dehydrogenase</fullName>
        <shortName evidence="5">NAGSA dehydrogenase</shortName>
    </alternativeName>
</protein>
<evidence type="ECO:0000256" key="1">
    <source>
        <dbReference type="ARBA" id="ARBA00022571"/>
    </source>
</evidence>
<evidence type="ECO:0000313" key="9">
    <source>
        <dbReference type="Proteomes" id="UP000295479"/>
    </source>
</evidence>
<evidence type="ECO:0000256" key="5">
    <source>
        <dbReference type="HAMAP-Rule" id="MF_00150"/>
    </source>
</evidence>
<dbReference type="GO" id="GO:0051287">
    <property type="term" value="F:NAD binding"/>
    <property type="evidence" value="ECO:0007669"/>
    <property type="project" value="InterPro"/>
</dbReference>
<keyword evidence="9" id="KW-1185">Reference proteome</keyword>
<comment type="similarity">
    <text evidence="5">Belongs to the NAGSA dehydrogenase family. Type 1 subfamily.</text>
</comment>
<feature type="active site" evidence="5 6">
    <location>
        <position position="135"/>
    </location>
</feature>
<evidence type="ECO:0000256" key="2">
    <source>
        <dbReference type="ARBA" id="ARBA00022605"/>
    </source>
</evidence>
<dbReference type="GO" id="GO:0070401">
    <property type="term" value="F:NADP+ binding"/>
    <property type="evidence" value="ECO:0007669"/>
    <property type="project" value="InterPro"/>
</dbReference>
<dbReference type="Gene3D" id="3.40.50.720">
    <property type="entry name" value="NAD(P)-binding Rossmann-like Domain"/>
    <property type="match status" value="1"/>
</dbReference>
<dbReference type="SUPFAM" id="SSF51735">
    <property type="entry name" value="NAD(P)-binding Rossmann-fold domains"/>
    <property type="match status" value="1"/>
</dbReference>
<dbReference type="OrthoDB" id="9801289at2"/>
<feature type="domain" description="Semialdehyde dehydrogenase NAD-binding" evidence="7">
    <location>
        <begin position="3"/>
        <end position="127"/>
    </location>
</feature>
<dbReference type="AlphaFoldDB" id="A0A4R5CJD1"/>
<keyword evidence="5" id="KW-0963">Cytoplasm</keyword>
<dbReference type="PROSITE" id="PS01224">
    <property type="entry name" value="ARGC"/>
    <property type="match status" value="1"/>
</dbReference>
<dbReference type="PANTHER" id="PTHR32338">
    <property type="entry name" value="N-ACETYL-GAMMA-GLUTAMYL-PHOSPHATE REDUCTASE, CHLOROPLASTIC-RELATED-RELATED"/>
    <property type="match status" value="1"/>
</dbReference>
<dbReference type="Proteomes" id="UP000295479">
    <property type="component" value="Unassembled WGS sequence"/>
</dbReference>
<dbReference type="InterPro" id="IPR058924">
    <property type="entry name" value="AGPR_dimerisation_dom"/>
</dbReference>
<comment type="catalytic activity">
    <reaction evidence="5">
        <text>N-acetyl-L-glutamate 5-semialdehyde + phosphate + NADP(+) = N-acetyl-L-glutamyl 5-phosphate + NADPH + H(+)</text>
        <dbReference type="Rhea" id="RHEA:21588"/>
        <dbReference type="ChEBI" id="CHEBI:15378"/>
        <dbReference type="ChEBI" id="CHEBI:29123"/>
        <dbReference type="ChEBI" id="CHEBI:43474"/>
        <dbReference type="ChEBI" id="CHEBI:57783"/>
        <dbReference type="ChEBI" id="CHEBI:57936"/>
        <dbReference type="ChEBI" id="CHEBI:58349"/>
        <dbReference type="EC" id="1.2.1.38"/>
    </reaction>
</comment>
<comment type="function">
    <text evidence="5">Catalyzes the NADPH-dependent reduction of N-acetyl-5-glutamyl phosphate to yield N-acetyl-L-glutamate 5-semialdehyde.</text>
</comment>
<dbReference type="CDD" id="cd17895">
    <property type="entry name" value="AGPR_1_N"/>
    <property type="match status" value="1"/>
</dbReference>
<dbReference type="HAMAP" id="MF_00150">
    <property type="entry name" value="ArgC_type1"/>
    <property type="match status" value="1"/>
</dbReference>
<dbReference type="Pfam" id="PF01118">
    <property type="entry name" value="Semialdhyde_dh"/>
    <property type="match status" value="1"/>
</dbReference>
<evidence type="ECO:0000259" key="7">
    <source>
        <dbReference type="SMART" id="SM00859"/>
    </source>
</evidence>
<dbReference type="EC" id="1.2.1.38" evidence="5"/>
<dbReference type="GO" id="GO:0005737">
    <property type="term" value="C:cytoplasm"/>
    <property type="evidence" value="ECO:0007669"/>
    <property type="project" value="UniProtKB-SubCell"/>
</dbReference>
<dbReference type="UniPathway" id="UPA00068">
    <property type="reaction ID" value="UER00108"/>
</dbReference>
<gene>
    <name evidence="5" type="primary">argC</name>
    <name evidence="8" type="ORF">E0F76_09210</name>
</gene>
<reference evidence="8 9" key="1">
    <citation type="submission" date="2019-03" db="EMBL/GenBank/DDBJ databases">
        <title>Flavobacterium AR-3-4 sp. nov. isolated from arctic soil.</title>
        <authorList>
            <person name="Chaudhary D.K."/>
        </authorList>
    </citation>
    <scope>NUCLEOTIDE SEQUENCE [LARGE SCALE GENOMIC DNA]</scope>
    <source>
        <strain evidence="8 9">AR-3-4</strain>
    </source>
</reference>
<comment type="pathway">
    <text evidence="5">Amino-acid biosynthesis; L-arginine biosynthesis; N(2)-acetyl-L-ornithine from L-glutamate: step 3/4.</text>
</comment>
<evidence type="ECO:0000313" key="8">
    <source>
        <dbReference type="EMBL" id="TDD97474.1"/>
    </source>
</evidence>
<dbReference type="SUPFAM" id="SSF55347">
    <property type="entry name" value="Glyceraldehyde-3-phosphate dehydrogenase-like, C-terminal domain"/>
    <property type="match status" value="1"/>
</dbReference>
<dbReference type="EMBL" id="SMFK01000004">
    <property type="protein sequence ID" value="TDD97474.1"/>
    <property type="molecule type" value="Genomic_DNA"/>
</dbReference>
<dbReference type="InterPro" id="IPR050085">
    <property type="entry name" value="AGPR"/>
</dbReference>
<accession>A0A4R5CJD1</accession>
<dbReference type="Pfam" id="PF22698">
    <property type="entry name" value="Semialdhyde_dhC_1"/>
    <property type="match status" value="1"/>
</dbReference>
<dbReference type="CDD" id="cd23934">
    <property type="entry name" value="AGPR_1_C"/>
    <property type="match status" value="1"/>
</dbReference>
<dbReference type="NCBIfam" id="TIGR01850">
    <property type="entry name" value="argC"/>
    <property type="match status" value="1"/>
</dbReference>
<dbReference type="InterPro" id="IPR023013">
    <property type="entry name" value="AGPR_AS"/>
</dbReference>
<evidence type="ECO:0000256" key="3">
    <source>
        <dbReference type="ARBA" id="ARBA00022857"/>
    </source>
</evidence>
<comment type="subcellular location">
    <subcellularLocation>
        <location evidence="5">Cytoplasm</location>
    </subcellularLocation>
</comment>
<dbReference type="RefSeq" id="WP_132004596.1">
    <property type="nucleotide sequence ID" value="NZ_SMFK01000004.1"/>
</dbReference>
<organism evidence="8 9">
    <name type="scientific">Flavobacterium cellulosilyticum</name>
    <dbReference type="NCBI Taxonomy" id="2541731"/>
    <lineage>
        <taxon>Bacteria</taxon>
        <taxon>Pseudomonadati</taxon>
        <taxon>Bacteroidota</taxon>
        <taxon>Flavobacteriia</taxon>
        <taxon>Flavobacteriales</taxon>
        <taxon>Flavobacteriaceae</taxon>
        <taxon>Flavobacterium</taxon>
    </lineage>
</organism>
<evidence type="ECO:0000256" key="6">
    <source>
        <dbReference type="PROSITE-ProRule" id="PRU10010"/>
    </source>
</evidence>
<dbReference type="SMART" id="SM00859">
    <property type="entry name" value="Semialdhyde_dh"/>
    <property type="match status" value="1"/>
</dbReference>
<dbReference type="Gene3D" id="3.30.360.10">
    <property type="entry name" value="Dihydrodipicolinate Reductase, domain 2"/>
    <property type="match status" value="1"/>
</dbReference>
<name>A0A4R5CJD1_9FLAO</name>
<dbReference type="InterPro" id="IPR036291">
    <property type="entry name" value="NAD(P)-bd_dom_sf"/>
</dbReference>
<dbReference type="PANTHER" id="PTHR32338:SF10">
    <property type="entry name" value="N-ACETYL-GAMMA-GLUTAMYL-PHOSPHATE REDUCTASE, CHLOROPLASTIC-RELATED"/>
    <property type="match status" value="1"/>
</dbReference>
<keyword evidence="3 5" id="KW-0521">NADP</keyword>
<keyword evidence="2 5" id="KW-0028">Amino-acid biosynthesis</keyword>
<evidence type="ECO:0000256" key="4">
    <source>
        <dbReference type="ARBA" id="ARBA00023002"/>
    </source>
</evidence>
<dbReference type="GO" id="GO:0003942">
    <property type="term" value="F:N-acetyl-gamma-glutamyl-phosphate reductase activity"/>
    <property type="evidence" value="ECO:0007669"/>
    <property type="project" value="UniProtKB-UniRule"/>
</dbReference>